<proteinExistence type="predicted"/>
<evidence type="ECO:0000313" key="5">
    <source>
        <dbReference type="EMBL" id="KAG2227018.1"/>
    </source>
</evidence>
<dbReference type="AlphaFoldDB" id="A0A8H7VSD3"/>
<keyword evidence="6" id="KW-1185">Reference proteome</keyword>
<dbReference type="InterPro" id="IPR000719">
    <property type="entry name" value="Prot_kinase_dom"/>
</dbReference>
<dbReference type="PANTHER" id="PTHR48012">
    <property type="entry name" value="STERILE20-LIKE KINASE, ISOFORM B-RELATED"/>
    <property type="match status" value="1"/>
</dbReference>
<name>A0A8H7VSD3_9FUNG</name>
<dbReference type="InterPro" id="IPR050629">
    <property type="entry name" value="STE20/SPS1-PAK"/>
</dbReference>
<keyword evidence="3" id="KW-0472">Membrane</keyword>
<dbReference type="EMBL" id="JAEPRB010000011">
    <property type="protein sequence ID" value="KAG2227018.1"/>
    <property type="molecule type" value="Genomic_DNA"/>
</dbReference>
<dbReference type="Gene3D" id="3.30.200.20">
    <property type="entry name" value="Phosphorylase Kinase, domain 1"/>
    <property type="match status" value="1"/>
</dbReference>
<dbReference type="InterPro" id="IPR011009">
    <property type="entry name" value="Kinase-like_dom_sf"/>
</dbReference>
<dbReference type="Proteomes" id="UP000646827">
    <property type="component" value="Unassembled WGS sequence"/>
</dbReference>
<evidence type="ECO:0000259" key="4">
    <source>
        <dbReference type="PROSITE" id="PS50011"/>
    </source>
</evidence>
<evidence type="ECO:0000313" key="6">
    <source>
        <dbReference type="Proteomes" id="UP000646827"/>
    </source>
</evidence>
<dbReference type="PANTHER" id="PTHR48012:SF16">
    <property type="entry name" value="NON-SPECIFIC SERINE_THREONINE PROTEIN KINASE"/>
    <property type="match status" value="1"/>
</dbReference>
<dbReference type="PROSITE" id="PS51257">
    <property type="entry name" value="PROKAR_LIPOPROTEIN"/>
    <property type="match status" value="1"/>
</dbReference>
<dbReference type="GO" id="GO:0004674">
    <property type="term" value="F:protein serine/threonine kinase activity"/>
    <property type="evidence" value="ECO:0007669"/>
    <property type="project" value="TreeGrafter"/>
</dbReference>
<protein>
    <recommendedName>
        <fullName evidence="4">Protein kinase domain-containing protein</fullName>
    </recommendedName>
</protein>
<reference evidence="5 6" key="1">
    <citation type="submission" date="2020-12" db="EMBL/GenBank/DDBJ databases">
        <title>Metabolic potential, ecology and presence of endohyphal bacteria is reflected in genomic diversity of Mucoromycotina.</title>
        <authorList>
            <person name="Muszewska A."/>
            <person name="Okrasinska A."/>
            <person name="Steczkiewicz K."/>
            <person name="Drgas O."/>
            <person name="Orlowska M."/>
            <person name="Perlinska-Lenart U."/>
            <person name="Aleksandrzak-Piekarczyk T."/>
            <person name="Szatraj K."/>
            <person name="Zielenkiewicz U."/>
            <person name="Pilsyk S."/>
            <person name="Malc E."/>
            <person name="Mieczkowski P."/>
            <person name="Kruszewska J.S."/>
            <person name="Biernat P."/>
            <person name="Pawlowska J."/>
        </authorList>
    </citation>
    <scope>NUCLEOTIDE SEQUENCE [LARGE SCALE GENOMIC DNA]</scope>
    <source>
        <strain evidence="5 6">CBS 142.35</strain>
    </source>
</reference>
<evidence type="ECO:0000256" key="1">
    <source>
        <dbReference type="ARBA" id="ARBA00022741"/>
    </source>
</evidence>
<feature type="transmembrane region" description="Helical" evidence="3">
    <location>
        <begin position="73"/>
        <end position="96"/>
    </location>
</feature>
<sequence length="431" mass="48695">MKKKGVGGTATVYACKHKLTKTVVAVKQIDLELLDISHESKRLDGLRREIQIMKLCRHKHLLPTFQSFVNSCYVYIVMPMMSFGVYMLVYILFIFARSCRDLLTNFFPEGLDESLVACIIKQVVKGLQYLHENGLLHRDIKAANLLLDGGTVILADFGVSNHLLASTTSEQGNPTLRRRRSFLGTPFFMAPEILQHHEYNQNVDIWALGISTLELATGWPPLCEHDASSVFSHVIHDPPPILESNDYSPACHDFIACCLRKRPTERISADEASYHPFLVQAPPPNYLDQFLQQLDWSSSGPYTNSLSDNNTIHPSFLYTSSSFASSSSVSLHITNHDYYHHYTNENNTDWDFSNHPPSPLSHKPLELLSFSPPPLPPLPTVTCYPPSLYDNDSLCDEHVPITPEEETSALSKPFVHDRMLLLNTPSDFHLF</sequence>
<dbReference type="Gene3D" id="1.10.510.10">
    <property type="entry name" value="Transferase(Phosphotransferase) domain 1"/>
    <property type="match status" value="1"/>
</dbReference>
<dbReference type="InterPro" id="IPR008271">
    <property type="entry name" value="Ser/Thr_kinase_AS"/>
</dbReference>
<accession>A0A8H7VSD3</accession>
<keyword evidence="2" id="KW-0067">ATP-binding</keyword>
<comment type="caution">
    <text evidence="5">The sequence shown here is derived from an EMBL/GenBank/DDBJ whole genome shotgun (WGS) entry which is preliminary data.</text>
</comment>
<keyword evidence="1" id="KW-0547">Nucleotide-binding</keyword>
<dbReference type="SMART" id="SM00220">
    <property type="entry name" value="S_TKc"/>
    <property type="match status" value="1"/>
</dbReference>
<evidence type="ECO:0000256" key="2">
    <source>
        <dbReference type="ARBA" id="ARBA00022840"/>
    </source>
</evidence>
<dbReference type="GO" id="GO:0005737">
    <property type="term" value="C:cytoplasm"/>
    <property type="evidence" value="ECO:0007669"/>
    <property type="project" value="TreeGrafter"/>
</dbReference>
<dbReference type="GO" id="GO:0005524">
    <property type="term" value="F:ATP binding"/>
    <property type="evidence" value="ECO:0007669"/>
    <property type="project" value="UniProtKB-KW"/>
</dbReference>
<feature type="domain" description="Protein kinase" evidence="4">
    <location>
        <begin position="1"/>
        <end position="278"/>
    </location>
</feature>
<dbReference type="PROSITE" id="PS00108">
    <property type="entry name" value="PROTEIN_KINASE_ST"/>
    <property type="match status" value="1"/>
</dbReference>
<gene>
    <name evidence="5" type="ORF">INT45_006425</name>
</gene>
<dbReference type="PROSITE" id="PS50011">
    <property type="entry name" value="PROTEIN_KINASE_DOM"/>
    <property type="match status" value="1"/>
</dbReference>
<keyword evidence="3" id="KW-0812">Transmembrane</keyword>
<evidence type="ECO:0000256" key="3">
    <source>
        <dbReference type="SAM" id="Phobius"/>
    </source>
</evidence>
<dbReference type="OrthoDB" id="248923at2759"/>
<dbReference type="Pfam" id="PF00069">
    <property type="entry name" value="Pkinase"/>
    <property type="match status" value="1"/>
</dbReference>
<keyword evidence="3" id="KW-1133">Transmembrane helix</keyword>
<organism evidence="5 6">
    <name type="scientific">Circinella minor</name>
    <dbReference type="NCBI Taxonomy" id="1195481"/>
    <lineage>
        <taxon>Eukaryota</taxon>
        <taxon>Fungi</taxon>
        <taxon>Fungi incertae sedis</taxon>
        <taxon>Mucoromycota</taxon>
        <taxon>Mucoromycotina</taxon>
        <taxon>Mucoromycetes</taxon>
        <taxon>Mucorales</taxon>
        <taxon>Lichtheimiaceae</taxon>
        <taxon>Circinella</taxon>
    </lineage>
</organism>
<dbReference type="SUPFAM" id="SSF56112">
    <property type="entry name" value="Protein kinase-like (PK-like)"/>
    <property type="match status" value="1"/>
</dbReference>